<dbReference type="PANTHER" id="PTHR12748:SF0">
    <property type="entry name" value="ORIGIN RECOGNITION COMPLEX SUBUNIT 3"/>
    <property type="match status" value="1"/>
</dbReference>
<feature type="compositionally biased region" description="Basic and acidic residues" evidence="1">
    <location>
        <begin position="406"/>
        <end position="415"/>
    </location>
</feature>
<dbReference type="GO" id="GO:0031261">
    <property type="term" value="C:DNA replication preinitiation complex"/>
    <property type="evidence" value="ECO:0007669"/>
    <property type="project" value="TreeGrafter"/>
</dbReference>
<feature type="compositionally biased region" description="Low complexity" evidence="1">
    <location>
        <begin position="395"/>
        <end position="404"/>
    </location>
</feature>
<comment type="caution">
    <text evidence="3">The sequence shown here is derived from an EMBL/GenBank/DDBJ whole genome shotgun (WGS) entry which is preliminary data.</text>
</comment>
<evidence type="ECO:0000256" key="1">
    <source>
        <dbReference type="SAM" id="MobiDB-lite"/>
    </source>
</evidence>
<reference evidence="3" key="1">
    <citation type="submission" date="2022-11" db="EMBL/GenBank/DDBJ databases">
        <authorList>
            <person name="Kikuchi T."/>
        </authorList>
    </citation>
    <scope>NUCLEOTIDE SEQUENCE</scope>
    <source>
        <strain evidence="3">PS1010</strain>
    </source>
</reference>
<dbReference type="GO" id="GO:0006270">
    <property type="term" value="P:DNA replication initiation"/>
    <property type="evidence" value="ECO:0007669"/>
    <property type="project" value="TreeGrafter"/>
</dbReference>
<dbReference type="GO" id="GO:0005664">
    <property type="term" value="C:nuclear origin of replication recognition complex"/>
    <property type="evidence" value="ECO:0007669"/>
    <property type="project" value="InterPro"/>
</dbReference>
<proteinExistence type="predicted"/>
<evidence type="ECO:0000313" key="3">
    <source>
        <dbReference type="EMBL" id="CAI5445549.1"/>
    </source>
</evidence>
<dbReference type="PANTHER" id="PTHR12748">
    <property type="entry name" value="ORIGIN RECOGNITION COMPLEX SUBUNIT 3"/>
    <property type="match status" value="1"/>
</dbReference>
<feature type="domain" description="Origin recognition complex subunit 3 N-terminal" evidence="2">
    <location>
        <begin position="84"/>
        <end position="285"/>
    </location>
</feature>
<evidence type="ECO:0000259" key="2">
    <source>
        <dbReference type="Pfam" id="PF07034"/>
    </source>
</evidence>
<protein>
    <recommendedName>
        <fullName evidence="2">Origin recognition complex subunit 3 N-terminal domain-containing protein</fullName>
    </recommendedName>
</protein>
<dbReference type="GO" id="GO:0003688">
    <property type="term" value="F:DNA replication origin binding"/>
    <property type="evidence" value="ECO:0007669"/>
    <property type="project" value="TreeGrafter"/>
</dbReference>
<dbReference type="GO" id="GO:0005656">
    <property type="term" value="C:nuclear pre-replicative complex"/>
    <property type="evidence" value="ECO:0007669"/>
    <property type="project" value="TreeGrafter"/>
</dbReference>
<dbReference type="OrthoDB" id="5793274at2759"/>
<feature type="region of interest" description="Disordered" evidence="1">
    <location>
        <begin position="386"/>
        <end position="422"/>
    </location>
</feature>
<evidence type="ECO:0000313" key="4">
    <source>
        <dbReference type="Proteomes" id="UP001152747"/>
    </source>
</evidence>
<dbReference type="AlphaFoldDB" id="A0A9P1IHF5"/>
<organism evidence="3 4">
    <name type="scientific">Caenorhabditis angaria</name>
    <dbReference type="NCBI Taxonomy" id="860376"/>
    <lineage>
        <taxon>Eukaryota</taxon>
        <taxon>Metazoa</taxon>
        <taxon>Ecdysozoa</taxon>
        <taxon>Nematoda</taxon>
        <taxon>Chromadorea</taxon>
        <taxon>Rhabditida</taxon>
        <taxon>Rhabditina</taxon>
        <taxon>Rhabditomorpha</taxon>
        <taxon>Rhabditoidea</taxon>
        <taxon>Rhabditidae</taxon>
        <taxon>Peloderinae</taxon>
        <taxon>Caenorhabditis</taxon>
    </lineage>
</organism>
<dbReference type="Pfam" id="PF07034">
    <property type="entry name" value="ORC3_N"/>
    <property type="match status" value="1"/>
</dbReference>
<dbReference type="Proteomes" id="UP001152747">
    <property type="component" value="Unassembled WGS sequence"/>
</dbReference>
<dbReference type="InterPro" id="IPR045667">
    <property type="entry name" value="ORC3_N"/>
</dbReference>
<dbReference type="InterPro" id="IPR020795">
    <property type="entry name" value="ORC3"/>
</dbReference>
<name>A0A9P1IHF5_9PELO</name>
<sequence length="572" mass="66786">MSNKHVIFHRGTHKLELDMTQLNNGLDFPEDTSKKQLNHKKQHELFKRFVEDVTKFEEKVNESTRPYYQESTNRIIDFLRAPKNTQNAPISVFMQNDDLTTIRTALVQCNFTDISRFIGDFSRKLKNLDREEEENEEEENDAIHTVIDRISNLPSSIGCALIVQQFESLRSQTLDSIISLIYSNPSIRKRIHNIYLIVCVSTSCTFFTTTCSIDTLNLLDIQQFQFARLDEIFENIITTNIKPAIFSGKFLDYLRTRFFSCDYSVSSLIKAVQFAFLQKYVSDPFWREDDCEMHTEELENYFEMLNFFRKEVLRNETEKGKLHIEIQANEQFWKNIEESMEFRQWKQFIFDAKSNESLEMVLDNLRQLNLDEGTFKNLERLVKNLESSSSEDVSPTKSTTPSKTMKFSELRKKNQEALQAKQNNPVRNAKTAIFNFVFDLFKKTLQPYPSTWRNVIGLENSSQNDLFCRVGLDANDEFDIENALLENVTYKNEAISVAWRTLLTHKNFKCVPLFDWANDFVKKYKSDSKTRKEAFFGAAGQLEHIGLIRGGADKKNTTINVLYHPISHIAHI</sequence>
<accession>A0A9P1IHF5</accession>
<dbReference type="EMBL" id="CANHGI010000003">
    <property type="protein sequence ID" value="CAI5445549.1"/>
    <property type="molecule type" value="Genomic_DNA"/>
</dbReference>
<keyword evidence="4" id="KW-1185">Reference proteome</keyword>
<gene>
    <name evidence="3" type="ORF">CAMP_LOCUS8186</name>
</gene>